<dbReference type="AlphaFoldDB" id="A0A396JX21"/>
<dbReference type="EMBL" id="PSQE01000001">
    <property type="protein sequence ID" value="RHN82726.1"/>
    <property type="molecule type" value="Genomic_DNA"/>
</dbReference>
<comment type="caution">
    <text evidence="1">The sequence shown here is derived from an EMBL/GenBank/DDBJ whole genome shotgun (WGS) entry which is preliminary data.</text>
</comment>
<protein>
    <submittedName>
        <fullName evidence="1">Putative nucleic acid-binding protein</fullName>
    </submittedName>
</protein>
<dbReference type="Gramene" id="rna6908">
    <property type="protein sequence ID" value="RHN82726.1"/>
    <property type="gene ID" value="gene6908"/>
</dbReference>
<reference evidence="1" key="1">
    <citation type="journal article" date="2018" name="Nat. Plants">
        <title>Whole-genome landscape of Medicago truncatula symbiotic genes.</title>
        <authorList>
            <person name="Pecrix Y."/>
            <person name="Gamas P."/>
            <person name="Carrere S."/>
        </authorList>
    </citation>
    <scope>NUCLEOTIDE SEQUENCE</scope>
    <source>
        <tissue evidence="1">Leaves</tissue>
    </source>
</reference>
<dbReference type="InterPro" id="IPR012340">
    <property type="entry name" value="NA-bd_OB-fold"/>
</dbReference>
<dbReference type="Proteomes" id="UP000265566">
    <property type="component" value="Chromosome 1"/>
</dbReference>
<proteinExistence type="predicted"/>
<accession>A0A396JX21</accession>
<organism evidence="1">
    <name type="scientific">Medicago truncatula</name>
    <name type="common">Barrel medic</name>
    <name type="synonym">Medicago tribuloides</name>
    <dbReference type="NCBI Taxonomy" id="3880"/>
    <lineage>
        <taxon>Eukaryota</taxon>
        <taxon>Viridiplantae</taxon>
        <taxon>Streptophyta</taxon>
        <taxon>Embryophyta</taxon>
        <taxon>Tracheophyta</taxon>
        <taxon>Spermatophyta</taxon>
        <taxon>Magnoliopsida</taxon>
        <taxon>eudicotyledons</taxon>
        <taxon>Gunneridae</taxon>
        <taxon>Pentapetalae</taxon>
        <taxon>rosids</taxon>
        <taxon>fabids</taxon>
        <taxon>Fabales</taxon>
        <taxon>Fabaceae</taxon>
        <taxon>Papilionoideae</taxon>
        <taxon>50 kb inversion clade</taxon>
        <taxon>NPAAA clade</taxon>
        <taxon>Hologalegina</taxon>
        <taxon>IRL clade</taxon>
        <taxon>Trifolieae</taxon>
        <taxon>Medicago</taxon>
    </lineage>
</organism>
<name>A0A396JX21_MEDTR</name>
<evidence type="ECO:0000313" key="1">
    <source>
        <dbReference type="EMBL" id="RHN82726.1"/>
    </source>
</evidence>
<sequence length="116" mass="13560">MDDTESTTFVLFDRIVSNFIRRSVEELLETHSQGDYPAEFDMVLDKQMLFKVEFSRGNVNFKWRYYTVKKATAEDDIIEQFIRKHNLKVSSESDVLGDINDLTDKVVENQSHFSGL</sequence>
<gene>
    <name evidence="1" type="ORF">MtrunA17_Chr1g0212881</name>
</gene>
<dbReference type="Gene3D" id="2.40.50.140">
    <property type="entry name" value="Nucleic acid-binding proteins"/>
    <property type="match status" value="1"/>
</dbReference>
<dbReference type="SUPFAM" id="SSF50249">
    <property type="entry name" value="Nucleic acid-binding proteins"/>
    <property type="match status" value="1"/>
</dbReference>